<feature type="transmembrane region" description="Helical" evidence="2">
    <location>
        <begin position="183"/>
        <end position="199"/>
    </location>
</feature>
<comment type="caution">
    <text evidence="3">The sequence shown here is derived from an EMBL/GenBank/DDBJ whole genome shotgun (WGS) entry which is preliminary data.</text>
</comment>
<dbReference type="Proteomes" id="UP000474024">
    <property type="component" value="Unassembled WGS sequence"/>
</dbReference>
<feature type="transmembrane region" description="Helical" evidence="2">
    <location>
        <begin position="211"/>
        <end position="229"/>
    </location>
</feature>
<organism evidence="3 4">
    <name type="scientific">Roseburia porci</name>
    <dbReference type="NCBI Taxonomy" id="2605790"/>
    <lineage>
        <taxon>Bacteria</taxon>
        <taxon>Bacillati</taxon>
        <taxon>Bacillota</taxon>
        <taxon>Clostridia</taxon>
        <taxon>Lachnospirales</taxon>
        <taxon>Lachnospiraceae</taxon>
        <taxon>Roseburia</taxon>
    </lineage>
</organism>
<dbReference type="AlphaFoldDB" id="A0A6L5YSX4"/>
<feature type="transmembrane region" description="Helical" evidence="2">
    <location>
        <begin position="241"/>
        <end position="262"/>
    </location>
</feature>
<feature type="compositionally biased region" description="Acidic residues" evidence="1">
    <location>
        <begin position="384"/>
        <end position="396"/>
    </location>
</feature>
<keyword evidence="2" id="KW-1133">Transmembrane helix</keyword>
<gene>
    <name evidence="3" type="ORF">FYJ75_10480</name>
</gene>
<feature type="compositionally biased region" description="Basic and acidic residues" evidence="1">
    <location>
        <begin position="297"/>
        <end position="374"/>
    </location>
</feature>
<sequence length="403" mass="47909">MSGYRQIEQPEMIRRRCVRRPDSSWKKAGEDMESSDKEIMDRIAEQEKPEQERPEQEKPKQEVINESLQLQKAVWVRDEIERRRKEEDALLDQIFAEQKALHELNENVDENMKHASEGRRYREEMKERLNRQVYAMHDLSEDKMEGMREYSNAYHKGFALAMFLLSLVLCVFCGYLNGIASQITLAMLFFTALQGAVLIQETRCFLVWKWICRLAQMLTFPGMLVLFIGNELGYSYYERALKYSLAGAFAFLALTMAAYFLYDPYRTARDRIRDAKSTIRNVERIARKQVKKNQKTRIKEENRTQKQQDKEESRAEKLRQKEADRAERLRQKEENRAEKLRQKEEKRAENLRQKEEDAEQRQERSDQKKEEFLSRFRKVKASDDIPEPADFESLPEDDTKSAV</sequence>
<feature type="region of interest" description="Disordered" evidence="1">
    <location>
        <begin position="290"/>
        <end position="403"/>
    </location>
</feature>
<dbReference type="EMBL" id="VUNI01000018">
    <property type="protein sequence ID" value="MST75438.1"/>
    <property type="molecule type" value="Genomic_DNA"/>
</dbReference>
<name>A0A6L5YSX4_9FIRM</name>
<evidence type="ECO:0000256" key="2">
    <source>
        <dbReference type="SAM" id="Phobius"/>
    </source>
</evidence>
<protein>
    <submittedName>
        <fullName evidence="3">Uncharacterized protein</fullName>
    </submittedName>
</protein>
<accession>A0A6L5YSX4</accession>
<feature type="compositionally biased region" description="Basic and acidic residues" evidence="1">
    <location>
        <begin position="11"/>
        <end position="61"/>
    </location>
</feature>
<evidence type="ECO:0000313" key="4">
    <source>
        <dbReference type="Proteomes" id="UP000474024"/>
    </source>
</evidence>
<keyword evidence="2" id="KW-0812">Transmembrane</keyword>
<evidence type="ECO:0000313" key="3">
    <source>
        <dbReference type="EMBL" id="MST75438.1"/>
    </source>
</evidence>
<keyword evidence="2" id="KW-0472">Membrane</keyword>
<proteinExistence type="predicted"/>
<evidence type="ECO:0000256" key="1">
    <source>
        <dbReference type="SAM" id="MobiDB-lite"/>
    </source>
</evidence>
<feature type="transmembrane region" description="Helical" evidence="2">
    <location>
        <begin position="157"/>
        <end position="177"/>
    </location>
</feature>
<feature type="region of interest" description="Disordered" evidence="1">
    <location>
        <begin position="1"/>
        <end position="61"/>
    </location>
</feature>
<reference evidence="3 4" key="1">
    <citation type="submission" date="2019-08" db="EMBL/GenBank/DDBJ databases">
        <title>In-depth cultivation of the pig gut microbiome towards novel bacterial diversity and tailored functional studies.</title>
        <authorList>
            <person name="Wylensek D."/>
            <person name="Hitch T.C.A."/>
            <person name="Clavel T."/>
        </authorList>
    </citation>
    <scope>NUCLEOTIDE SEQUENCE [LARGE SCALE GENOMIC DNA]</scope>
    <source>
        <strain evidence="3 4">MUC/MUC-530-WT-4D</strain>
    </source>
</reference>
<keyword evidence="4" id="KW-1185">Reference proteome</keyword>